<sequence length="111" mass="13094">MYLSALIFLLVYLLQKLREGFDVENVDADECSKFTNHSDLKNWKDEETYERIGQKLLKGISSPQLMMKTIRILFMETLRIWKLVKNMGTIKKKNLAMFPCRRKMNQKSSGN</sequence>
<reference evidence="2" key="1">
    <citation type="submission" date="2019-03" db="EMBL/GenBank/DDBJ databases">
        <authorList>
            <person name="Mank J."/>
            <person name="Almeida P."/>
        </authorList>
    </citation>
    <scope>NUCLEOTIDE SEQUENCE</scope>
    <source>
        <strain evidence="2">78183</strain>
    </source>
</reference>
<feature type="chain" id="PRO_5027106088" evidence="1">
    <location>
        <begin position="21"/>
        <end position="111"/>
    </location>
</feature>
<organism evidence="2">
    <name type="scientific">Salix viminalis</name>
    <name type="common">Common osier</name>
    <name type="synonym">Basket willow</name>
    <dbReference type="NCBI Taxonomy" id="40686"/>
    <lineage>
        <taxon>Eukaryota</taxon>
        <taxon>Viridiplantae</taxon>
        <taxon>Streptophyta</taxon>
        <taxon>Embryophyta</taxon>
        <taxon>Tracheophyta</taxon>
        <taxon>Spermatophyta</taxon>
        <taxon>Magnoliopsida</taxon>
        <taxon>eudicotyledons</taxon>
        <taxon>Gunneridae</taxon>
        <taxon>Pentapetalae</taxon>
        <taxon>rosids</taxon>
        <taxon>fabids</taxon>
        <taxon>Malpighiales</taxon>
        <taxon>Salicaceae</taxon>
        <taxon>Saliceae</taxon>
        <taxon>Salix</taxon>
    </lineage>
</organism>
<accession>A0A6N2M405</accession>
<protein>
    <submittedName>
        <fullName evidence="2">Uncharacterized protein</fullName>
    </submittedName>
</protein>
<dbReference type="EMBL" id="CAADRP010001694">
    <property type="protein sequence ID" value="VFU48264.1"/>
    <property type="molecule type" value="Genomic_DNA"/>
</dbReference>
<evidence type="ECO:0000313" key="2">
    <source>
        <dbReference type="EMBL" id="VFU48264.1"/>
    </source>
</evidence>
<feature type="signal peptide" evidence="1">
    <location>
        <begin position="1"/>
        <end position="20"/>
    </location>
</feature>
<dbReference type="AlphaFoldDB" id="A0A6N2M405"/>
<evidence type="ECO:0000256" key="1">
    <source>
        <dbReference type="SAM" id="SignalP"/>
    </source>
</evidence>
<keyword evidence="1" id="KW-0732">Signal</keyword>
<name>A0A6N2M405_SALVM</name>
<gene>
    <name evidence="2" type="ORF">SVIM_LOCUS314759</name>
</gene>
<proteinExistence type="predicted"/>